<name>A0A7J8BEJ9_ROUAE</name>
<dbReference type="InterPro" id="IPR036034">
    <property type="entry name" value="PDZ_sf"/>
</dbReference>
<feature type="compositionally biased region" description="Basic residues" evidence="1">
    <location>
        <begin position="656"/>
        <end position="667"/>
    </location>
</feature>
<dbReference type="PROSITE" id="PS50106">
    <property type="entry name" value="PDZ"/>
    <property type="match status" value="1"/>
</dbReference>
<feature type="compositionally biased region" description="Basic residues" evidence="1">
    <location>
        <begin position="113"/>
        <end position="122"/>
    </location>
</feature>
<evidence type="ECO:0000256" key="1">
    <source>
        <dbReference type="SAM" id="MobiDB-lite"/>
    </source>
</evidence>
<feature type="compositionally biased region" description="Basic and acidic residues" evidence="1">
    <location>
        <begin position="903"/>
        <end position="915"/>
    </location>
</feature>
<dbReference type="Proteomes" id="UP000593571">
    <property type="component" value="Unassembled WGS sequence"/>
</dbReference>
<feature type="compositionally biased region" description="Polar residues" evidence="1">
    <location>
        <begin position="786"/>
        <end position="807"/>
    </location>
</feature>
<dbReference type="GO" id="GO:0005634">
    <property type="term" value="C:nucleus"/>
    <property type="evidence" value="ECO:0007669"/>
    <property type="project" value="TreeGrafter"/>
</dbReference>
<feature type="region of interest" description="Disordered" evidence="1">
    <location>
        <begin position="203"/>
        <end position="227"/>
    </location>
</feature>
<comment type="caution">
    <text evidence="3">The sequence shown here is derived from an EMBL/GenBank/DDBJ whole genome shotgun (WGS) entry which is preliminary data.</text>
</comment>
<dbReference type="SMART" id="SM00228">
    <property type="entry name" value="PDZ"/>
    <property type="match status" value="1"/>
</dbReference>
<feature type="region of interest" description="Disordered" evidence="1">
    <location>
        <begin position="1026"/>
        <end position="1049"/>
    </location>
</feature>
<accession>A0A7J8BEJ9</accession>
<dbReference type="PANTHER" id="PTHR14102">
    <property type="entry name" value="PAR-6-RELATED"/>
    <property type="match status" value="1"/>
</dbReference>
<dbReference type="InterPro" id="IPR051741">
    <property type="entry name" value="PAR6_homolog"/>
</dbReference>
<protein>
    <recommendedName>
        <fullName evidence="2">PDZ domain-containing protein</fullName>
    </recommendedName>
</protein>
<dbReference type="PANTHER" id="PTHR14102:SF12">
    <property type="entry name" value="CDNA SEQUENCE BC034090"/>
    <property type="match status" value="1"/>
</dbReference>
<dbReference type="GO" id="GO:0005938">
    <property type="term" value="C:cell cortex"/>
    <property type="evidence" value="ECO:0007669"/>
    <property type="project" value="TreeGrafter"/>
</dbReference>
<dbReference type="Pfam" id="PF15737">
    <property type="entry name" value="DUF4685"/>
    <property type="match status" value="1"/>
</dbReference>
<evidence type="ECO:0000259" key="2">
    <source>
        <dbReference type="PROSITE" id="PS50106"/>
    </source>
</evidence>
<feature type="region of interest" description="Disordered" evidence="1">
    <location>
        <begin position="152"/>
        <end position="184"/>
    </location>
</feature>
<keyword evidence="4" id="KW-1185">Reference proteome</keyword>
<dbReference type="Gene3D" id="2.30.42.10">
    <property type="match status" value="1"/>
</dbReference>
<feature type="compositionally biased region" description="Low complexity" evidence="1">
    <location>
        <begin position="951"/>
        <end position="965"/>
    </location>
</feature>
<evidence type="ECO:0000313" key="4">
    <source>
        <dbReference type="Proteomes" id="UP000593571"/>
    </source>
</evidence>
<dbReference type="GO" id="GO:0060341">
    <property type="term" value="P:regulation of cellular localization"/>
    <property type="evidence" value="ECO:0007669"/>
    <property type="project" value="TreeGrafter"/>
</dbReference>
<feature type="region of interest" description="Disordered" evidence="1">
    <location>
        <begin position="1"/>
        <end position="78"/>
    </location>
</feature>
<feature type="region of interest" description="Disordered" evidence="1">
    <location>
        <begin position="93"/>
        <end position="124"/>
    </location>
</feature>
<feature type="region of interest" description="Disordered" evidence="1">
    <location>
        <begin position="312"/>
        <end position="369"/>
    </location>
</feature>
<feature type="compositionally biased region" description="Low complexity" evidence="1">
    <location>
        <begin position="426"/>
        <end position="439"/>
    </location>
</feature>
<feature type="domain" description="PDZ" evidence="2">
    <location>
        <begin position="1144"/>
        <end position="1214"/>
    </location>
</feature>
<dbReference type="SUPFAM" id="SSF50156">
    <property type="entry name" value="PDZ domain-like"/>
    <property type="match status" value="1"/>
</dbReference>
<feature type="region of interest" description="Disordered" evidence="1">
    <location>
        <begin position="763"/>
        <end position="1004"/>
    </location>
</feature>
<evidence type="ECO:0000313" key="3">
    <source>
        <dbReference type="EMBL" id="KAF6396919.1"/>
    </source>
</evidence>
<feature type="compositionally biased region" description="Polar residues" evidence="1">
    <location>
        <begin position="939"/>
        <end position="949"/>
    </location>
</feature>
<feature type="compositionally biased region" description="Low complexity" evidence="1">
    <location>
        <begin position="976"/>
        <end position="995"/>
    </location>
</feature>
<dbReference type="Pfam" id="PF00595">
    <property type="entry name" value="PDZ"/>
    <property type="match status" value="1"/>
</dbReference>
<feature type="region of interest" description="Disordered" evidence="1">
    <location>
        <begin position="607"/>
        <end position="741"/>
    </location>
</feature>
<feature type="region of interest" description="Disordered" evidence="1">
    <location>
        <begin position="382"/>
        <end position="448"/>
    </location>
</feature>
<dbReference type="FunFam" id="2.30.42.10:FF:000215">
    <property type="entry name" value="uncharacterized protein KIAA1614 homolog"/>
    <property type="match status" value="1"/>
</dbReference>
<dbReference type="GO" id="GO:0016324">
    <property type="term" value="C:apical plasma membrane"/>
    <property type="evidence" value="ECO:0007669"/>
    <property type="project" value="TreeGrafter"/>
</dbReference>
<dbReference type="GO" id="GO:0007163">
    <property type="term" value="P:establishment or maintenance of cell polarity"/>
    <property type="evidence" value="ECO:0007669"/>
    <property type="project" value="TreeGrafter"/>
</dbReference>
<dbReference type="InterPro" id="IPR032756">
    <property type="entry name" value="DUF4685"/>
</dbReference>
<feature type="compositionally biased region" description="Basic and acidic residues" evidence="1">
    <location>
        <begin position="404"/>
        <end position="415"/>
    </location>
</feature>
<dbReference type="AlphaFoldDB" id="A0A7J8BEJ9"/>
<feature type="compositionally biased region" description="Polar residues" evidence="1">
    <location>
        <begin position="345"/>
        <end position="355"/>
    </location>
</feature>
<dbReference type="GO" id="GO:0007098">
    <property type="term" value="P:centrosome cycle"/>
    <property type="evidence" value="ECO:0007669"/>
    <property type="project" value="TreeGrafter"/>
</dbReference>
<organism evidence="3 4">
    <name type="scientific">Rousettus aegyptiacus</name>
    <name type="common">Egyptian fruit bat</name>
    <name type="synonym">Pteropus aegyptiacus</name>
    <dbReference type="NCBI Taxonomy" id="9407"/>
    <lineage>
        <taxon>Eukaryota</taxon>
        <taxon>Metazoa</taxon>
        <taxon>Chordata</taxon>
        <taxon>Craniata</taxon>
        <taxon>Vertebrata</taxon>
        <taxon>Euteleostomi</taxon>
        <taxon>Mammalia</taxon>
        <taxon>Eutheria</taxon>
        <taxon>Laurasiatheria</taxon>
        <taxon>Chiroptera</taxon>
        <taxon>Yinpterochiroptera</taxon>
        <taxon>Pteropodoidea</taxon>
        <taxon>Pteropodidae</taxon>
        <taxon>Rousettinae</taxon>
        <taxon>Rousettus</taxon>
    </lineage>
</organism>
<proteinExistence type="predicted"/>
<sequence>MEGMEEAAAKRAAGGPQGPKIGSRTASSMEVTSAVEICDTEPQSNNGHLLRLWPYPQEDRTPSPMTPHPPRLWEIRRQGPSVLESKVRALKEKMTAGKQGASPCPTGHERPSPKKPKCRRVKVGGAKTLSEGSLWPDAVAVLHAQNLTDQQLDSSVNEEELTRNGVPRFPRPPATRLEGWNGRSPWPPEAAWTLADHEGGLLPGPGSLQESSIHEVTPGSPRGPGSGNKITQLLNLRKERSYPFRDGLVTGEDLDSLSLTSEEDFVPRPALLGGLWRVGDLGDLDTGGSTLPLSDRVERNRLLLQKMLTVGGQGTPKVRTPARTPSWDTAVPERPAGDVDWDSGISLQDSDQNRTFGPKPEPVLRSPRHEEAKHLLQRARMKARTRPLRASHDIVPAIAQGSRDGGRSPALDRRVPLACRDNLRNGSTSDSSSGESSSGQCPKWGPSLSHVRFEDESAREAETRYLQRLQQRQRQVLSSALQTADQGALRSKPELADYIAGALRLKDGGEGALQRLGAHLDQWTLLAPPPTVGGQRTCTACGSRIEDQRPVQGTASSDPRVLHDHKSASGLEGVLAEPLSSRAPSAPLRLFPTEQGLHSEWIRETHIGDPVHPEEVDSALDSTDTSDSCRTDSEEAGTSQHSKARSLARGSSPRLRGCKPRGGHRWFQKADMEPPRSPQASHYLPGGDLAEVSDEAKRGRGCMPEGTPCPTDAFSKPPVQDSKKVSLGTQGQPGPGLGNHWSHPADSWAMCRTACATASFTKLASSGPSRQARRRESHEPLETVSLHHSQAEPSAPHQAQQPPTSLSPEGWAPAPPSSRKTTSPGSPRKAVLSGPHRPGDQGEPGDTPLPPSRSADPRNCELTPLQNQPFSPQARHPLLALSTNNCNNSRPGGLQEPWGDAIQEGRAEKSARRQEPTAPPENCSDGGLPDSLSPAGVGTISSMGVTLSLASEEPQSSQEPEGGQQRTESSSKGPVSSRALLGASARPSSPSAAPSDRSKKSNSSIASTLGLKKFFLALGQGTRPKFGKSRSYSVEQLQPPVPGPASHASTFEAKKAPSLQSLHLVSPSHQHRKAASLQNLHSLLSSKVDRSSLYLVGEPGDHSAAGRLAKARPRRAFSVEDVGAPRLARTVGRVVQVFPDGTSQLQLQRSPEGTFGFCVASGDGRRDSGFYVQEMADASTAKLYSGLLGVGDEILEVNGAKVAGLGLAHVQELLAHEESLSLRVLRQRPVPR</sequence>
<feature type="compositionally biased region" description="Polar residues" evidence="1">
    <location>
        <begin position="881"/>
        <end position="890"/>
    </location>
</feature>
<dbReference type="InterPro" id="IPR001478">
    <property type="entry name" value="PDZ"/>
</dbReference>
<gene>
    <name evidence="3" type="ORF">HJG63_007227</name>
</gene>
<reference evidence="3 4" key="1">
    <citation type="journal article" date="2020" name="Nature">
        <title>Six reference-quality genomes reveal evolution of bat adaptations.</title>
        <authorList>
            <person name="Jebb D."/>
            <person name="Huang Z."/>
            <person name="Pippel M."/>
            <person name="Hughes G.M."/>
            <person name="Lavrichenko K."/>
            <person name="Devanna P."/>
            <person name="Winkler S."/>
            <person name="Jermiin L.S."/>
            <person name="Skirmuntt E.C."/>
            <person name="Katzourakis A."/>
            <person name="Burkitt-Gray L."/>
            <person name="Ray D.A."/>
            <person name="Sullivan K.A.M."/>
            <person name="Roscito J.G."/>
            <person name="Kirilenko B.M."/>
            <person name="Davalos L.M."/>
            <person name="Corthals A.P."/>
            <person name="Power M.L."/>
            <person name="Jones G."/>
            <person name="Ransome R.D."/>
            <person name="Dechmann D.K.N."/>
            <person name="Locatelli A.G."/>
            <person name="Puechmaille S.J."/>
            <person name="Fedrigo O."/>
            <person name="Jarvis E.D."/>
            <person name="Hiller M."/>
            <person name="Vernes S.C."/>
            <person name="Myers E.W."/>
            <person name="Teeling E.C."/>
        </authorList>
    </citation>
    <scope>NUCLEOTIDE SEQUENCE [LARGE SCALE GENOMIC DNA]</scope>
    <source>
        <strain evidence="3">MRouAeg1</strain>
        <tissue evidence="3">Muscle</tissue>
    </source>
</reference>
<dbReference type="EMBL" id="JACASE010000017">
    <property type="protein sequence ID" value="KAF6396919.1"/>
    <property type="molecule type" value="Genomic_DNA"/>
</dbReference>